<reference evidence="1 2" key="1">
    <citation type="submission" date="2015-03" db="EMBL/GenBank/DDBJ databases">
        <title>Genome sequencing of Methylobacterium tarhaniae DSM 25844.</title>
        <authorList>
            <person name="Chaudhry V."/>
            <person name="Patil P.B."/>
        </authorList>
    </citation>
    <scope>NUCLEOTIDE SEQUENCE [LARGE SCALE GENOMIC DNA]</scope>
    <source>
        <strain evidence="1 2">DSM 25844</strain>
    </source>
</reference>
<feature type="non-terminal residue" evidence="1">
    <location>
        <position position="62"/>
    </location>
</feature>
<name>A0A0J6RX03_9HYPH</name>
<dbReference type="Proteomes" id="UP000036449">
    <property type="component" value="Unassembled WGS sequence"/>
</dbReference>
<gene>
    <name evidence="1" type="ORF">VQ03_30560</name>
</gene>
<dbReference type="AlphaFoldDB" id="A0A0J6RX03"/>
<keyword evidence="2" id="KW-1185">Reference proteome</keyword>
<comment type="caution">
    <text evidence="1">The sequence shown here is derived from an EMBL/GenBank/DDBJ whole genome shotgun (WGS) entry which is preliminary data.</text>
</comment>
<dbReference type="EMBL" id="LABZ01000433">
    <property type="protein sequence ID" value="KMO27385.1"/>
    <property type="molecule type" value="Genomic_DNA"/>
</dbReference>
<evidence type="ECO:0000313" key="1">
    <source>
        <dbReference type="EMBL" id="KMO27385.1"/>
    </source>
</evidence>
<proteinExistence type="predicted"/>
<protein>
    <submittedName>
        <fullName evidence="1">Uncharacterized protein</fullName>
    </submittedName>
</protein>
<sequence>MARYMPHAPITIVPDPIEEFDRTALEQRVSGKIRTAVEARRLSIYWFGIGDNPFFSVGVRDL</sequence>
<evidence type="ECO:0000313" key="2">
    <source>
        <dbReference type="Proteomes" id="UP000036449"/>
    </source>
</evidence>
<organism evidence="1 2">
    <name type="scientific">Methylobacterium tarhaniae</name>
    <dbReference type="NCBI Taxonomy" id="1187852"/>
    <lineage>
        <taxon>Bacteria</taxon>
        <taxon>Pseudomonadati</taxon>
        <taxon>Pseudomonadota</taxon>
        <taxon>Alphaproteobacteria</taxon>
        <taxon>Hyphomicrobiales</taxon>
        <taxon>Methylobacteriaceae</taxon>
        <taxon>Methylobacterium</taxon>
    </lineage>
</organism>
<accession>A0A0J6RX03</accession>